<feature type="compositionally biased region" description="Basic and acidic residues" evidence="1">
    <location>
        <begin position="8"/>
        <end position="21"/>
    </location>
</feature>
<proteinExistence type="predicted"/>
<evidence type="ECO:0000313" key="2">
    <source>
        <dbReference type="EMBL" id="KAF3184501.1"/>
    </source>
</evidence>
<dbReference type="Proteomes" id="UP000472727">
    <property type="component" value="Unassembled WGS sequence"/>
</dbReference>
<organism evidence="2 5">
    <name type="scientific">Orbilia oligospora</name>
    <name type="common">Nematode-trapping fungus</name>
    <name type="synonym">Arthrobotrys oligospora</name>
    <dbReference type="NCBI Taxonomy" id="2813651"/>
    <lineage>
        <taxon>Eukaryota</taxon>
        <taxon>Fungi</taxon>
        <taxon>Dikarya</taxon>
        <taxon>Ascomycota</taxon>
        <taxon>Pezizomycotina</taxon>
        <taxon>Orbiliomycetes</taxon>
        <taxon>Orbiliales</taxon>
        <taxon>Orbiliaceae</taxon>
        <taxon>Orbilia</taxon>
    </lineage>
</organism>
<dbReference type="Proteomes" id="UP000479691">
    <property type="component" value="Unassembled WGS sequence"/>
</dbReference>
<evidence type="ECO:0000256" key="1">
    <source>
        <dbReference type="SAM" id="MobiDB-lite"/>
    </source>
</evidence>
<sequence length="67" mass="7501">MKVTPSNRESDVDPRKSEKSHRLPNLTLPNPREFAVYWVADPYGIMQDLVQAPGAGRQPCRIPKIGA</sequence>
<reference evidence="4 5" key="1">
    <citation type="submission" date="2019-06" db="EMBL/GenBank/DDBJ databases">
        <authorList>
            <person name="Palmer J.M."/>
        </authorList>
    </citation>
    <scope>NUCLEOTIDE SEQUENCE [LARGE SCALE GENOMIC DNA]</scope>
    <source>
        <strain evidence="3 4">TWF106</strain>
        <strain evidence="2 5">TWF788</strain>
    </source>
</reference>
<protein>
    <submittedName>
        <fullName evidence="2">Uncharacterized protein</fullName>
    </submittedName>
</protein>
<feature type="region of interest" description="Disordered" evidence="1">
    <location>
        <begin position="1"/>
        <end position="28"/>
    </location>
</feature>
<accession>A0A7C8U0S5</accession>
<dbReference type="EMBL" id="JAABOE010000024">
    <property type="protein sequence ID" value="KAF3184501.1"/>
    <property type="molecule type" value="Genomic_DNA"/>
</dbReference>
<gene>
    <name evidence="3" type="ORF">TWF106_002954</name>
    <name evidence="2" type="ORF">TWF788_005205</name>
</gene>
<evidence type="ECO:0000313" key="4">
    <source>
        <dbReference type="Proteomes" id="UP000472727"/>
    </source>
</evidence>
<dbReference type="AlphaFoldDB" id="A0A7C8U0S5"/>
<dbReference type="EMBL" id="WIWS01000016">
    <property type="protein sequence ID" value="KAF3225074.1"/>
    <property type="molecule type" value="Genomic_DNA"/>
</dbReference>
<evidence type="ECO:0000313" key="3">
    <source>
        <dbReference type="EMBL" id="KAF3225074.1"/>
    </source>
</evidence>
<name>A0A7C8U0S5_ORBOL</name>
<evidence type="ECO:0000313" key="5">
    <source>
        <dbReference type="Proteomes" id="UP000479691"/>
    </source>
</evidence>
<comment type="caution">
    <text evidence="2">The sequence shown here is derived from an EMBL/GenBank/DDBJ whole genome shotgun (WGS) entry which is preliminary data.</text>
</comment>